<accession>A0A4Z0JCD5</accession>
<keyword evidence="2" id="KW-1185">Reference proteome</keyword>
<dbReference type="GO" id="GO:0000287">
    <property type="term" value="F:magnesium ion binding"/>
    <property type="evidence" value="ECO:0007669"/>
    <property type="project" value="TreeGrafter"/>
</dbReference>
<dbReference type="SUPFAM" id="SSF56784">
    <property type="entry name" value="HAD-like"/>
    <property type="match status" value="1"/>
</dbReference>
<protein>
    <submittedName>
        <fullName evidence="1">HAD family phosphatase</fullName>
    </submittedName>
</protein>
<evidence type="ECO:0000313" key="1">
    <source>
        <dbReference type="EMBL" id="TGD19818.1"/>
    </source>
</evidence>
<dbReference type="InterPro" id="IPR000150">
    <property type="entry name" value="Cof"/>
</dbReference>
<dbReference type="SFLD" id="SFLDG01140">
    <property type="entry name" value="C2.B:_Phosphomannomutase_and_P"/>
    <property type="match status" value="1"/>
</dbReference>
<dbReference type="PROSITE" id="PS01229">
    <property type="entry name" value="COF_2"/>
    <property type="match status" value="1"/>
</dbReference>
<dbReference type="Pfam" id="PF08282">
    <property type="entry name" value="Hydrolase_3"/>
    <property type="match status" value="1"/>
</dbReference>
<name>A0A4Z0JCD5_9LACO</name>
<dbReference type="PANTHER" id="PTHR10000">
    <property type="entry name" value="PHOSPHOSERINE PHOSPHATASE"/>
    <property type="match status" value="1"/>
</dbReference>
<gene>
    <name evidence="1" type="ORF">EGT51_02995</name>
</gene>
<proteinExistence type="predicted"/>
<dbReference type="InterPro" id="IPR023214">
    <property type="entry name" value="HAD_sf"/>
</dbReference>
<reference evidence="1 2" key="1">
    <citation type="submission" date="2018-10" db="EMBL/GenBank/DDBJ databases">
        <title>Lactobacillus sp. R7 and Lactobacillus sp. R19 isolated from fermented mustard green product of Taiwan.</title>
        <authorList>
            <person name="Lin S.-T."/>
        </authorList>
    </citation>
    <scope>NUCLEOTIDE SEQUENCE [LARGE SCALE GENOMIC DNA]</scope>
    <source>
        <strain evidence="1 2">BCRC 81129</strain>
    </source>
</reference>
<sequence length="273" mass="29699">MTHNIKLIATDVDGTFLNQQRQYNHDRFDDQLTRMTAAGIHFVVASGNHLGHLQRVFAPTPRVQTFVAENGAQIVDQGQTRLETALPLPLVRQVITEILADPQLRPKILRLSGAHGTYIPQDDQPSDLASQDYFFNNIVRVADLTQVEDTIYKINGEWPNETIQALAARLNARFPGQINAMASGFGSIDIVAAHMNKAIGLTELAQAWHITPAEIAAFGDNDNDRDMLAHAGLGVAMQNGTASVKAVADLITPTDNNHDGVLNVIDAILAGEV</sequence>
<dbReference type="EMBL" id="RKLX01000003">
    <property type="protein sequence ID" value="TGD19818.1"/>
    <property type="molecule type" value="Genomic_DNA"/>
</dbReference>
<evidence type="ECO:0000313" key="2">
    <source>
        <dbReference type="Proteomes" id="UP000297348"/>
    </source>
</evidence>
<dbReference type="Gene3D" id="3.30.1240.10">
    <property type="match status" value="1"/>
</dbReference>
<dbReference type="NCBIfam" id="TIGR01484">
    <property type="entry name" value="HAD-SF-IIB"/>
    <property type="match status" value="1"/>
</dbReference>
<dbReference type="AlphaFoldDB" id="A0A4Z0JCD5"/>
<dbReference type="Proteomes" id="UP000297348">
    <property type="component" value="Unassembled WGS sequence"/>
</dbReference>
<dbReference type="RefSeq" id="WP_135367319.1">
    <property type="nucleotide sequence ID" value="NZ_RKLX01000003.1"/>
</dbReference>
<dbReference type="InterPro" id="IPR036412">
    <property type="entry name" value="HAD-like_sf"/>
</dbReference>
<dbReference type="InterPro" id="IPR006379">
    <property type="entry name" value="HAD-SF_hydro_IIB"/>
</dbReference>
<dbReference type="GO" id="GO:0016791">
    <property type="term" value="F:phosphatase activity"/>
    <property type="evidence" value="ECO:0007669"/>
    <property type="project" value="UniProtKB-ARBA"/>
</dbReference>
<dbReference type="OrthoDB" id="9814970at2"/>
<organism evidence="1 2">
    <name type="scientific">Levilactobacillus suantsaiihabitans</name>
    <dbReference type="NCBI Taxonomy" id="2487722"/>
    <lineage>
        <taxon>Bacteria</taxon>
        <taxon>Bacillati</taxon>
        <taxon>Bacillota</taxon>
        <taxon>Bacilli</taxon>
        <taxon>Lactobacillales</taxon>
        <taxon>Lactobacillaceae</taxon>
        <taxon>Levilactobacillus</taxon>
    </lineage>
</organism>
<dbReference type="GO" id="GO:0005829">
    <property type="term" value="C:cytosol"/>
    <property type="evidence" value="ECO:0007669"/>
    <property type="project" value="TreeGrafter"/>
</dbReference>
<dbReference type="SFLD" id="SFLDS00003">
    <property type="entry name" value="Haloacid_Dehalogenase"/>
    <property type="match status" value="1"/>
</dbReference>
<dbReference type="Gene3D" id="3.40.50.1000">
    <property type="entry name" value="HAD superfamily/HAD-like"/>
    <property type="match status" value="1"/>
</dbReference>
<dbReference type="PANTHER" id="PTHR10000:SF53">
    <property type="entry name" value="5-AMINO-6-(5-PHOSPHO-D-RIBITYLAMINO)URACIL PHOSPHATASE YBJI-RELATED"/>
    <property type="match status" value="1"/>
</dbReference>
<dbReference type="NCBIfam" id="TIGR00099">
    <property type="entry name" value="Cof-subfamily"/>
    <property type="match status" value="1"/>
</dbReference>
<comment type="caution">
    <text evidence="1">The sequence shown here is derived from an EMBL/GenBank/DDBJ whole genome shotgun (WGS) entry which is preliminary data.</text>
</comment>
<dbReference type="CDD" id="cd07518">
    <property type="entry name" value="HAD_YbiV-Like"/>
    <property type="match status" value="1"/>
</dbReference>